<dbReference type="AlphaFoldDB" id="A0A7W4FBQ8"/>
<evidence type="ECO:0000313" key="1">
    <source>
        <dbReference type="EMBL" id="MBB2154791.1"/>
    </source>
</evidence>
<dbReference type="RefSeq" id="WP_183115217.1">
    <property type="nucleotide sequence ID" value="NZ_JABEQG010000001.1"/>
</dbReference>
<dbReference type="Proteomes" id="UP000550787">
    <property type="component" value="Unassembled WGS sequence"/>
</dbReference>
<organism evidence="1 2">
    <name type="scientific">Gluconacetobacter diazotrophicus</name>
    <name type="common">Acetobacter diazotrophicus</name>
    <dbReference type="NCBI Taxonomy" id="33996"/>
    <lineage>
        <taxon>Bacteria</taxon>
        <taxon>Pseudomonadati</taxon>
        <taxon>Pseudomonadota</taxon>
        <taxon>Alphaproteobacteria</taxon>
        <taxon>Acetobacterales</taxon>
        <taxon>Acetobacteraceae</taxon>
        <taxon>Gluconacetobacter</taxon>
    </lineage>
</organism>
<proteinExistence type="predicted"/>
<accession>A0A7W4FBQ8</accession>
<dbReference type="EMBL" id="JABEQG010000001">
    <property type="protein sequence ID" value="MBB2154791.1"/>
    <property type="molecule type" value="Genomic_DNA"/>
</dbReference>
<protein>
    <submittedName>
        <fullName evidence="1">Uncharacterized protein</fullName>
    </submittedName>
</protein>
<comment type="caution">
    <text evidence="1">The sequence shown here is derived from an EMBL/GenBank/DDBJ whole genome shotgun (WGS) entry which is preliminary data.</text>
</comment>
<dbReference type="SUPFAM" id="SSF56399">
    <property type="entry name" value="ADP-ribosylation"/>
    <property type="match status" value="1"/>
</dbReference>
<name>A0A7W4FBQ8_GLUDI</name>
<evidence type="ECO:0000313" key="2">
    <source>
        <dbReference type="Proteomes" id="UP000550787"/>
    </source>
</evidence>
<sequence>MHNIVADHQGACYGLSEERYFHLADRNSFVLHNARLNNGIIHSISALSLPGATTPYNMLNSQQEKENVWEEVRNSSRAFRQLPSRHNAFYCFSSREDAERAKAEWFKEEDKILIDVKITENAIFHVADSKYLNYVKPEWHVAAQNYWAGMATEEPFFEVVVHGAVYFPEWQSFNPIIG</sequence>
<reference evidence="1 2" key="1">
    <citation type="submission" date="2020-04" db="EMBL/GenBank/DDBJ databases">
        <title>Description of novel Gluconacetobacter.</title>
        <authorList>
            <person name="Sombolestani A."/>
        </authorList>
    </citation>
    <scope>NUCLEOTIDE SEQUENCE [LARGE SCALE GENOMIC DNA]</scope>
    <source>
        <strain evidence="1 2">LMG 7603</strain>
    </source>
</reference>
<gene>
    <name evidence="1" type="ORF">HLH33_00455</name>
</gene>